<evidence type="ECO:0000256" key="1">
    <source>
        <dbReference type="SAM" id="Phobius"/>
    </source>
</evidence>
<keyword evidence="1" id="KW-0812">Transmembrane</keyword>
<keyword evidence="1" id="KW-1133">Transmembrane helix</keyword>
<keyword evidence="3" id="KW-1185">Reference proteome</keyword>
<protein>
    <recommendedName>
        <fullName evidence="4">DUF4386 family protein</fullName>
    </recommendedName>
</protein>
<proteinExistence type="predicted"/>
<feature type="transmembrane region" description="Helical" evidence="1">
    <location>
        <begin position="26"/>
        <end position="43"/>
    </location>
</feature>
<gene>
    <name evidence="2" type="ORF">WCD58_29590</name>
</gene>
<evidence type="ECO:0000313" key="3">
    <source>
        <dbReference type="Proteomes" id="UP001369736"/>
    </source>
</evidence>
<feature type="transmembrane region" description="Helical" evidence="1">
    <location>
        <begin position="171"/>
        <end position="190"/>
    </location>
</feature>
<dbReference type="EMBL" id="JBBEGM010000017">
    <property type="protein sequence ID" value="MEJ2865347.1"/>
    <property type="molecule type" value="Genomic_DNA"/>
</dbReference>
<comment type="caution">
    <text evidence="2">The sequence shown here is derived from an EMBL/GenBank/DDBJ whole genome shotgun (WGS) entry which is preliminary data.</text>
</comment>
<evidence type="ECO:0008006" key="4">
    <source>
        <dbReference type="Google" id="ProtNLM"/>
    </source>
</evidence>
<accession>A0ABU8ME37</accession>
<feature type="transmembrane region" description="Helical" evidence="1">
    <location>
        <begin position="63"/>
        <end position="86"/>
    </location>
</feature>
<feature type="transmembrane region" description="Helical" evidence="1">
    <location>
        <begin position="196"/>
        <end position="218"/>
    </location>
</feature>
<organism evidence="2 3">
    <name type="scientific">Actinomycetospora flava</name>
    <dbReference type="NCBI Taxonomy" id="3129232"/>
    <lineage>
        <taxon>Bacteria</taxon>
        <taxon>Bacillati</taxon>
        <taxon>Actinomycetota</taxon>
        <taxon>Actinomycetes</taxon>
        <taxon>Pseudonocardiales</taxon>
        <taxon>Pseudonocardiaceae</taxon>
        <taxon>Actinomycetospora</taxon>
    </lineage>
</organism>
<dbReference type="Proteomes" id="UP001369736">
    <property type="component" value="Unassembled WGS sequence"/>
</dbReference>
<dbReference type="RefSeq" id="WP_337706721.1">
    <property type="nucleotide sequence ID" value="NZ_JBBEGM010000017.1"/>
</dbReference>
<sequence length="231" mass="23302">MSMPASGANPAVDVGSRTPVLDRWPALLLVAGVLGFVGSLLHPTGDPTLSGDAAVAAEIGDPLWTPSHLLLLVFVALLVPGFLGLARSGVLSGAARTAARVASGAAIVWVVESVPHLLAAADHHALLAGQPTPFLTAHTVTAGIVYPLGAFPIAALALLGGRRLAHPVLNVLGAVGAVAFGIAGFAAYLLGSEQLLDLFAGSMLLTAWIAVAGATALVRRRWSPSSGTEAR</sequence>
<reference evidence="2 3" key="1">
    <citation type="submission" date="2024-03" db="EMBL/GenBank/DDBJ databases">
        <title>Actinomycetospora sp. OC33-EN07, a novel actinomycete isolated from wild orchid (Aerides multiflora).</title>
        <authorList>
            <person name="Suriyachadkun C."/>
        </authorList>
    </citation>
    <scope>NUCLEOTIDE SEQUENCE [LARGE SCALE GENOMIC DNA]</scope>
    <source>
        <strain evidence="2 3">OC33-EN07</strain>
    </source>
</reference>
<evidence type="ECO:0000313" key="2">
    <source>
        <dbReference type="EMBL" id="MEJ2865347.1"/>
    </source>
</evidence>
<name>A0ABU8ME37_9PSEU</name>
<keyword evidence="1" id="KW-0472">Membrane</keyword>
<feature type="transmembrane region" description="Helical" evidence="1">
    <location>
        <begin position="139"/>
        <end position="159"/>
    </location>
</feature>
<feature type="transmembrane region" description="Helical" evidence="1">
    <location>
        <begin position="98"/>
        <end position="119"/>
    </location>
</feature>